<proteinExistence type="predicted"/>
<name>Q6TMC3_COPCI</name>
<dbReference type="GO" id="GO:0000772">
    <property type="term" value="F:mating pheromone activity"/>
    <property type="evidence" value="ECO:0007669"/>
    <property type="project" value="InterPro"/>
</dbReference>
<dbReference type="AlphaFoldDB" id="Q6TMC3"/>
<reference evidence="1" key="1">
    <citation type="journal article" date="2005" name="Genetics">
        <title>The origin of multiple B mating specificities in Coprinus cinereus.</title>
        <authorList>
            <person name="Riquelme M."/>
            <person name="Challen M.P."/>
            <person name="Casselton L.A."/>
            <person name="Brown A.J."/>
        </authorList>
    </citation>
    <scope>NUCLEOTIDE SEQUENCE</scope>
    <source>
        <strain evidence="1">68</strain>
    </source>
</reference>
<dbReference type="InterPro" id="IPR012597">
    <property type="entry name" value="Pheromone"/>
</dbReference>
<dbReference type="EMBL" id="AY393911">
    <property type="protein sequence ID" value="AAQ96351.1"/>
    <property type="molecule type" value="Genomic_DNA"/>
</dbReference>
<evidence type="ECO:0000313" key="1">
    <source>
        <dbReference type="EMBL" id="AAQ96351.1"/>
    </source>
</evidence>
<dbReference type="GO" id="GO:0016020">
    <property type="term" value="C:membrane"/>
    <property type="evidence" value="ECO:0007669"/>
    <property type="project" value="InterPro"/>
</dbReference>
<sequence length="54" mass="5866">MDTFTAFDDLNLECEVFEFLPEMSCTADASGFDQPPIDQERPGTGSLGAFCVIS</sequence>
<accession>Q6TMC3</accession>
<dbReference type="Pfam" id="PF08015">
    <property type="entry name" value="Pheromone"/>
    <property type="match status" value="1"/>
</dbReference>
<protein>
    <submittedName>
        <fullName evidence="1">Pheromone Phb2.2 B1</fullName>
    </submittedName>
</protein>
<organism evidence="1">
    <name type="scientific">Coprinopsis cinerea</name>
    <name type="common">Inky cap fungus</name>
    <name type="synonym">Hormographiella aspergillata</name>
    <dbReference type="NCBI Taxonomy" id="5346"/>
    <lineage>
        <taxon>Eukaryota</taxon>
        <taxon>Fungi</taxon>
        <taxon>Dikarya</taxon>
        <taxon>Basidiomycota</taxon>
        <taxon>Agaricomycotina</taxon>
        <taxon>Agaricomycetes</taxon>
        <taxon>Agaricomycetidae</taxon>
        <taxon>Agaricales</taxon>
        <taxon>Agaricineae</taxon>
        <taxon>Psathyrellaceae</taxon>
        <taxon>Coprinopsis</taxon>
    </lineage>
</organism>